<reference evidence="11 12" key="1">
    <citation type="journal article" date="2016" name="Proc. Natl. Acad. Sci. U.S.A.">
        <title>Comparative genomics of biotechnologically important yeasts.</title>
        <authorList>
            <person name="Riley R."/>
            <person name="Haridas S."/>
            <person name="Wolfe K.H."/>
            <person name="Lopes M.R."/>
            <person name="Hittinger C.T."/>
            <person name="Goeker M."/>
            <person name="Salamov A.A."/>
            <person name="Wisecaver J.H."/>
            <person name="Long T.M."/>
            <person name="Calvey C.H."/>
            <person name="Aerts A.L."/>
            <person name="Barry K.W."/>
            <person name="Choi C."/>
            <person name="Clum A."/>
            <person name="Coughlan A.Y."/>
            <person name="Deshpande S."/>
            <person name="Douglass A.P."/>
            <person name="Hanson S.J."/>
            <person name="Klenk H.-P."/>
            <person name="LaButti K.M."/>
            <person name="Lapidus A."/>
            <person name="Lindquist E.A."/>
            <person name="Lipzen A.M."/>
            <person name="Meier-Kolthoff J.P."/>
            <person name="Ohm R.A."/>
            <person name="Otillar R.P."/>
            <person name="Pangilinan J.L."/>
            <person name="Peng Y."/>
            <person name="Rokas A."/>
            <person name="Rosa C.A."/>
            <person name="Scheuner C."/>
            <person name="Sibirny A.A."/>
            <person name="Slot J.C."/>
            <person name="Stielow J.B."/>
            <person name="Sun H."/>
            <person name="Kurtzman C.P."/>
            <person name="Blackwell M."/>
            <person name="Grigoriev I.V."/>
            <person name="Jeffries T.W."/>
        </authorList>
    </citation>
    <scope>NUCLEOTIDE SEQUENCE [LARGE SCALE GENOMIC DNA]</scope>
    <source>
        <strain evidence="12">ATCC 18201 / CBS 1600 / BCRC 20928 / JCM 3617 / NBRC 0987 / NRRL Y-1542</strain>
    </source>
</reference>
<keyword evidence="8 9" id="KW-0472">Membrane</keyword>
<evidence type="ECO:0000256" key="7">
    <source>
        <dbReference type="ARBA" id="ARBA00023128"/>
    </source>
</evidence>
<feature type="region of interest" description="Disordered" evidence="10">
    <location>
        <begin position="154"/>
        <end position="185"/>
    </location>
</feature>
<evidence type="ECO:0000256" key="6">
    <source>
        <dbReference type="ARBA" id="ARBA00022989"/>
    </source>
</evidence>
<keyword evidence="5 9" id="KW-0999">Mitochondrion inner membrane</keyword>
<evidence type="ECO:0000256" key="8">
    <source>
        <dbReference type="ARBA" id="ARBA00023136"/>
    </source>
</evidence>
<dbReference type="Proteomes" id="UP000094389">
    <property type="component" value="Unassembled WGS sequence"/>
</dbReference>
<dbReference type="GeneID" id="30989240"/>
<feature type="region of interest" description="Disordered" evidence="10">
    <location>
        <begin position="1"/>
        <end position="61"/>
    </location>
</feature>
<dbReference type="EMBL" id="KV453929">
    <property type="protein sequence ID" value="ODV73879.1"/>
    <property type="molecule type" value="Genomic_DNA"/>
</dbReference>
<evidence type="ECO:0000256" key="9">
    <source>
        <dbReference type="PIRNR" id="PIRNR007871"/>
    </source>
</evidence>
<dbReference type="PANTHER" id="PTHR31586">
    <property type="entry name" value="CYTOCHROME C OXIDASE PROTEIN 20"/>
    <property type="match status" value="1"/>
</dbReference>
<protein>
    <recommendedName>
        <fullName evidence="3 9">Cytochrome c oxidase assembly protein COX20, mitochondrial</fullName>
    </recommendedName>
</protein>
<evidence type="ECO:0000256" key="4">
    <source>
        <dbReference type="ARBA" id="ARBA00022692"/>
    </source>
</evidence>
<evidence type="ECO:0000256" key="10">
    <source>
        <dbReference type="SAM" id="MobiDB-lite"/>
    </source>
</evidence>
<sequence length="185" mass="20738">MVWPFSSKSPSDNSSSDDFESRQPRRSSERKRDGPNTSPTQQQLLLEDTEPRFNNGPSNPQLPLKEAVESIKADDFSFSRLSQMPCFREAGLTGLSAMAVLGSVVFLVQKSPSKAANWAVGGLLLGSTVSWEQCRSQRRKEMAFAAKARETVAAKEKPMVHKQDENLTEENQKNREKMSSWWSRG</sequence>
<feature type="compositionally biased region" description="Polar residues" evidence="10">
    <location>
        <begin position="35"/>
        <end position="44"/>
    </location>
</feature>
<dbReference type="RefSeq" id="XP_020070918.1">
    <property type="nucleotide sequence ID" value="XM_020214844.1"/>
</dbReference>
<evidence type="ECO:0000256" key="1">
    <source>
        <dbReference type="ARBA" id="ARBA00004273"/>
    </source>
</evidence>
<feature type="compositionally biased region" description="Low complexity" evidence="10">
    <location>
        <begin position="1"/>
        <end position="16"/>
    </location>
</feature>
<keyword evidence="12" id="KW-1185">Reference proteome</keyword>
<evidence type="ECO:0000313" key="11">
    <source>
        <dbReference type="EMBL" id="ODV73879.1"/>
    </source>
</evidence>
<evidence type="ECO:0000313" key="12">
    <source>
        <dbReference type="Proteomes" id="UP000094389"/>
    </source>
</evidence>
<dbReference type="InterPro" id="IPR022533">
    <property type="entry name" value="Cox20"/>
</dbReference>
<dbReference type="Pfam" id="PF12597">
    <property type="entry name" value="Cox20"/>
    <property type="match status" value="1"/>
</dbReference>
<dbReference type="PANTHER" id="PTHR31586:SF1">
    <property type="entry name" value="CYTOCHROME C OXIDASE ASSEMBLY PROTEIN COX20, MITOCHONDRIAL"/>
    <property type="match status" value="1"/>
</dbReference>
<proteinExistence type="inferred from homology"/>
<keyword evidence="4" id="KW-0812">Transmembrane</keyword>
<dbReference type="OMA" id="IVGWEQC"/>
<evidence type="ECO:0000256" key="3">
    <source>
        <dbReference type="ARBA" id="ARBA00017689"/>
    </source>
</evidence>
<dbReference type="OrthoDB" id="14603at2759"/>
<accession>A0A1E4S2Z1</accession>
<keyword evidence="6" id="KW-1133">Transmembrane helix</keyword>
<comment type="subcellular location">
    <subcellularLocation>
        <location evidence="1 9">Mitochondrion inner membrane</location>
    </subcellularLocation>
</comment>
<evidence type="ECO:0000256" key="5">
    <source>
        <dbReference type="ARBA" id="ARBA00022792"/>
    </source>
</evidence>
<dbReference type="AlphaFoldDB" id="A0A1E4S2Z1"/>
<dbReference type="GO" id="GO:0005743">
    <property type="term" value="C:mitochondrial inner membrane"/>
    <property type="evidence" value="ECO:0007669"/>
    <property type="project" value="UniProtKB-SubCell"/>
</dbReference>
<gene>
    <name evidence="11" type="ORF">CYBJADRAFT_167293</name>
</gene>
<dbReference type="GO" id="GO:0033617">
    <property type="term" value="P:mitochondrial respiratory chain complex IV assembly"/>
    <property type="evidence" value="ECO:0007669"/>
    <property type="project" value="InterPro"/>
</dbReference>
<organism evidence="11 12">
    <name type="scientific">Cyberlindnera jadinii (strain ATCC 18201 / CBS 1600 / BCRC 20928 / JCM 3617 / NBRC 0987 / NRRL Y-1542)</name>
    <name type="common">Torula yeast</name>
    <name type="synonym">Candida utilis</name>
    <dbReference type="NCBI Taxonomy" id="983966"/>
    <lineage>
        <taxon>Eukaryota</taxon>
        <taxon>Fungi</taxon>
        <taxon>Dikarya</taxon>
        <taxon>Ascomycota</taxon>
        <taxon>Saccharomycotina</taxon>
        <taxon>Saccharomycetes</taxon>
        <taxon>Phaffomycetales</taxon>
        <taxon>Phaffomycetaceae</taxon>
        <taxon>Cyberlindnera</taxon>
    </lineage>
</organism>
<dbReference type="PIRSF" id="PIRSF007871">
    <property type="entry name" value="Cox20"/>
    <property type="match status" value="1"/>
</dbReference>
<comment type="similarity">
    <text evidence="2 9">Belongs to the COX20 family.</text>
</comment>
<comment type="function">
    <text evidence="9">Involved in the assembly of the cytochrome c oxidase complex.</text>
</comment>
<name>A0A1E4S2Z1_CYBJN</name>
<feature type="compositionally biased region" description="Basic and acidic residues" evidence="10">
    <location>
        <begin position="154"/>
        <end position="178"/>
    </location>
</feature>
<keyword evidence="7 9" id="KW-0496">Mitochondrion</keyword>
<feature type="compositionally biased region" description="Basic and acidic residues" evidence="10">
    <location>
        <begin position="19"/>
        <end position="34"/>
    </location>
</feature>
<evidence type="ECO:0000256" key="2">
    <source>
        <dbReference type="ARBA" id="ARBA00009575"/>
    </source>
</evidence>